<dbReference type="PROSITE" id="PS51257">
    <property type="entry name" value="PROKAR_LIPOPROTEIN"/>
    <property type="match status" value="1"/>
</dbReference>
<dbReference type="EMBL" id="LVJI01000035">
    <property type="protein sequence ID" value="OAB42531.1"/>
    <property type="molecule type" value="Genomic_DNA"/>
</dbReference>
<proteinExistence type="predicted"/>
<dbReference type="Proteomes" id="UP000077355">
    <property type="component" value="Unassembled WGS sequence"/>
</dbReference>
<organism evidence="1 2">
    <name type="scientific">Paenibacillus antarcticus</name>
    <dbReference type="NCBI Taxonomy" id="253703"/>
    <lineage>
        <taxon>Bacteria</taxon>
        <taxon>Bacillati</taxon>
        <taxon>Bacillota</taxon>
        <taxon>Bacilli</taxon>
        <taxon>Bacillales</taxon>
        <taxon>Paenibacillaceae</taxon>
        <taxon>Paenibacillus</taxon>
    </lineage>
</organism>
<name>A0A168KVR4_9BACL</name>
<reference evidence="1 2" key="1">
    <citation type="submission" date="2016-03" db="EMBL/GenBank/DDBJ databases">
        <title>Draft genome sequence of Paenibacillus antarcticus CECT 5836.</title>
        <authorList>
            <person name="Shin S.-K."/>
            <person name="Yi H."/>
        </authorList>
    </citation>
    <scope>NUCLEOTIDE SEQUENCE [LARGE SCALE GENOMIC DNA]</scope>
    <source>
        <strain evidence="1 2">CECT 5836</strain>
    </source>
</reference>
<gene>
    <name evidence="1" type="ORF">PBAT_19725</name>
</gene>
<dbReference type="RefSeq" id="WP_068652120.1">
    <property type="nucleotide sequence ID" value="NZ_CP043611.1"/>
</dbReference>
<dbReference type="OrthoDB" id="1797983at2"/>
<evidence type="ECO:0000313" key="2">
    <source>
        <dbReference type="Proteomes" id="UP000077355"/>
    </source>
</evidence>
<dbReference type="AlphaFoldDB" id="A0A168KVR4"/>
<accession>A0A168KVR4</accession>
<comment type="caution">
    <text evidence="1">The sequence shown here is derived from an EMBL/GenBank/DDBJ whole genome shotgun (WGS) entry which is preliminary data.</text>
</comment>
<sequence>MKKFLLPFVMTLVLMGLVGCSGVQPNGVDLVVGKEPMDKVLEEEQPPKAEIQIGEQMYETKLGTYCWDSKNQSRCVDSIGPVELLKGENPVIVQPGEVITFVMNYEPQPNQHHVMQIYEDKSEEAEVKENSFHAPTQKGTYFYSYGVWWMDEHIENLSHGDAFYYFVLKVV</sequence>
<evidence type="ECO:0008006" key="3">
    <source>
        <dbReference type="Google" id="ProtNLM"/>
    </source>
</evidence>
<protein>
    <recommendedName>
        <fullName evidence="3">Lipoprotein</fullName>
    </recommendedName>
</protein>
<evidence type="ECO:0000313" key="1">
    <source>
        <dbReference type="EMBL" id="OAB42531.1"/>
    </source>
</evidence>
<keyword evidence="2" id="KW-1185">Reference proteome</keyword>